<sequence length="666" mass="76012">MSSPSDTSSYRPDDSDNDSDFGPSARGRQKQRSTSRAQNFDIEYSTAQNRTEPEIQTEEPDEDPPDSSQSRWERLDALFQDVNNISLDHYIQTLEESQVDVPNDTVNGIQRYYKVAQHGAVVWTHVEKENMFRALERKGKNGIEQIAAAIGTKSALEVAGYLKLLHQDLAEQHLTPQRLRTVVMGDIPAAAEVSKECFEELDKYAEALVLREDVDLEKKTRLLYVDNALISEFQANRLVAVEENTPLPGSIHLAANLLNVPKWTQTSGHFFMNFGGTRAEDCWQNIVQSRSETPCIYGDALMDFYALTMSITRRLIQSSIFFALARLRGLDRIGRKRKQDIRKRDVRAAIDVMNMKHDRAGFFIDVARRNQIDIVDDSNEADHRTLSYDEAEEALRPRTSAHDSETDAEDSASEAEEDIESSAPEPTQSSSQSNTEPSSSSESLPQNQPLHKVPWDKIPLDPEEEHADTLDLENSRCEELKLWNLMGTTAPCELNNPIPAYHHPRIQRKSRDDLADWRDRILYRSEWEEYGDGTQDLQEDLAANSRKRRLSFHEVETESDIERPRRRKRARQGSPSRSRSQPRPRTDAPRAKSSRYVRDFSSDEEELQNPGGGEEMGEIDVGRESIQRDEDDQVDDEDKEDDHDRMELDEEPSHAPSHIDISETSS</sequence>
<reference evidence="2" key="2">
    <citation type="journal article" date="2023" name="IMA Fungus">
        <title>Comparative genomic study of the Penicillium genus elucidates a diverse pangenome and 15 lateral gene transfer events.</title>
        <authorList>
            <person name="Petersen C."/>
            <person name="Sorensen T."/>
            <person name="Nielsen M.R."/>
            <person name="Sondergaard T.E."/>
            <person name="Sorensen J.L."/>
            <person name="Fitzpatrick D.A."/>
            <person name="Frisvad J.C."/>
            <person name="Nielsen K.L."/>
        </authorList>
    </citation>
    <scope>NUCLEOTIDE SEQUENCE</scope>
    <source>
        <strain evidence="2">IBT 30069</strain>
    </source>
</reference>
<organism evidence="2 3">
    <name type="scientific">Penicillium angulare</name>
    <dbReference type="NCBI Taxonomy" id="116970"/>
    <lineage>
        <taxon>Eukaryota</taxon>
        <taxon>Fungi</taxon>
        <taxon>Dikarya</taxon>
        <taxon>Ascomycota</taxon>
        <taxon>Pezizomycotina</taxon>
        <taxon>Eurotiomycetes</taxon>
        <taxon>Eurotiomycetidae</taxon>
        <taxon>Eurotiales</taxon>
        <taxon>Aspergillaceae</taxon>
        <taxon>Penicillium</taxon>
    </lineage>
</organism>
<comment type="caution">
    <text evidence="2">The sequence shown here is derived from an EMBL/GenBank/DDBJ whole genome shotgun (WGS) entry which is preliminary data.</text>
</comment>
<feature type="compositionally biased region" description="Basic and acidic residues" evidence="1">
    <location>
        <begin position="383"/>
        <end position="405"/>
    </location>
</feature>
<feature type="compositionally biased region" description="Acidic residues" evidence="1">
    <location>
        <begin position="629"/>
        <end position="641"/>
    </location>
</feature>
<dbReference type="EMBL" id="JAPQKH010000004">
    <property type="protein sequence ID" value="KAJ5100321.1"/>
    <property type="molecule type" value="Genomic_DNA"/>
</dbReference>
<protein>
    <recommendedName>
        <fullName evidence="4">Myb-like domain-containing protein</fullName>
    </recommendedName>
</protein>
<feature type="compositionally biased region" description="Low complexity" evidence="1">
    <location>
        <begin position="572"/>
        <end position="583"/>
    </location>
</feature>
<dbReference type="Gene3D" id="1.10.10.60">
    <property type="entry name" value="Homeodomain-like"/>
    <property type="match status" value="1"/>
</dbReference>
<evidence type="ECO:0000313" key="3">
    <source>
        <dbReference type="Proteomes" id="UP001149165"/>
    </source>
</evidence>
<feature type="region of interest" description="Disordered" evidence="1">
    <location>
        <begin position="528"/>
        <end position="666"/>
    </location>
</feature>
<dbReference type="GO" id="GO:0001181">
    <property type="term" value="F:RNA polymerase I general transcription initiation factor activity"/>
    <property type="evidence" value="ECO:0007669"/>
    <property type="project" value="TreeGrafter"/>
</dbReference>
<dbReference type="Proteomes" id="UP001149165">
    <property type="component" value="Unassembled WGS sequence"/>
</dbReference>
<evidence type="ECO:0008006" key="4">
    <source>
        <dbReference type="Google" id="ProtNLM"/>
    </source>
</evidence>
<feature type="region of interest" description="Disordered" evidence="1">
    <location>
        <begin position="1"/>
        <end position="70"/>
    </location>
</feature>
<feature type="compositionally biased region" description="Polar residues" evidence="1">
    <location>
        <begin position="1"/>
        <end position="10"/>
    </location>
</feature>
<accession>A0A9W9KC52</accession>
<gene>
    <name evidence="2" type="ORF">N7456_006373</name>
</gene>
<dbReference type="PANTHER" id="PTHR28079:SF1">
    <property type="entry name" value="RNA POLYMERASE I-SPECIFIC TRANSCRIPTION INITIATION FACTOR RRN5"/>
    <property type="match status" value="1"/>
</dbReference>
<dbReference type="GO" id="GO:0006361">
    <property type="term" value="P:transcription initiation at RNA polymerase I promoter"/>
    <property type="evidence" value="ECO:0007669"/>
    <property type="project" value="TreeGrafter"/>
</dbReference>
<reference evidence="2" key="1">
    <citation type="submission" date="2022-11" db="EMBL/GenBank/DDBJ databases">
        <authorList>
            <person name="Petersen C."/>
        </authorList>
    </citation>
    <scope>NUCLEOTIDE SEQUENCE</scope>
    <source>
        <strain evidence="2">IBT 30069</strain>
    </source>
</reference>
<feature type="compositionally biased region" description="Basic and acidic residues" evidence="1">
    <location>
        <begin position="551"/>
        <end position="563"/>
    </location>
</feature>
<name>A0A9W9KC52_9EURO</name>
<keyword evidence="3" id="KW-1185">Reference proteome</keyword>
<feature type="region of interest" description="Disordered" evidence="1">
    <location>
        <begin position="383"/>
        <end position="460"/>
    </location>
</feature>
<feature type="compositionally biased region" description="Acidic residues" evidence="1">
    <location>
        <begin position="406"/>
        <end position="420"/>
    </location>
</feature>
<proteinExistence type="predicted"/>
<dbReference type="GO" id="GO:0000500">
    <property type="term" value="C:RNA polymerase I upstream activating factor complex"/>
    <property type="evidence" value="ECO:0007669"/>
    <property type="project" value="InterPro"/>
</dbReference>
<dbReference type="OrthoDB" id="2240312at2759"/>
<dbReference type="InterPro" id="IPR039601">
    <property type="entry name" value="Rrn5"/>
</dbReference>
<dbReference type="PANTHER" id="PTHR28079">
    <property type="entry name" value="RNA POLYMERASE I-SPECIFIC TRANSCRIPTION INITIATION FACTOR RRN5"/>
    <property type="match status" value="1"/>
</dbReference>
<dbReference type="GO" id="GO:0000182">
    <property type="term" value="F:rDNA binding"/>
    <property type="evidence" value="ECO:0007669"/>
    <property type="project" value="TreeGrafter"/>
</dbReference>
<dbReference type="GO" id="GO:0042790">
    <property type="term" value="P:nucleolar large rRNA transcription by RNA polymerase I"/>
    <property type="evidence" value="ECO:0007669"/>
    <property type="project" value="InterPro"/>
</dbReference>
<dbReference type="AlphaFoldDB" id="A0A9W9KC52"/>
<feature type="compositionally biased region" description="Low complexity" evidence="1">
    <location>
        <begin position="421"/>
        <end position="450"/>
    </location>
</feature>
<feature type="compositionally biased region" description="Basic and acidic residues" evidence="1">
    <location>
        <begin position="584"/>
        <end position="601"/>
    </location>
</feature>
<evidence type="ECO:0000256" key="1">
    <source>
        <dbReference type="SAM" id="MobiDB-lite"/>
    </source>
</evidence>
<evidence type="ECO:0000313" key="2">
    <source>
        <dbReference type="EMBL" id="KAJ5100321.1"/>
    </source>
</evidence>
<feature type="compositionally biased region" description="Acidic residues" evidence="1">
    <location>
        <begin position="55"/>
        <end position="65"/>
    </location>
</feature>